<feature type="compositionally biased region" description="Basic and acidic residues" evidence="1">
    <location>
        <begin position="82"/>
        <end position="97"/>
    </location>
</feature>
<gene>
    <name evidence="2" type="ORF">AUEXF2481DRAFT_30629</name>
</gene>
<dbReference type="EMBL" id="KL584763">
    <property type="protein sequence ID" value="KEQ94081.1"/>
    <property type="molecule type" value="Genomic_DNA"/>
</dbReference>
<evidence type="ECO:0000313" key="3">
    <source>
        <dbReference type="Proteomes" id="UP000030641"/>
    </source>
</evidence>
<dbReference type="AlphaFoldDB" id="A0A074Z529"/>
<proteinExistence type="predicted"/>
<reference evidence="2 3" key="1">
    <citation type="journal article" date="2014" name="BMC Genomics">
        <title>Genome sequencing of four Aureobasidium pullulans varieties: biotechnological potential, stress tolerance, and description of new species.</title>
        <authorList>
            <person name="Gostin Ar C."/>
            <person name="Ohm R.A."/>
            <person name="Kogej T."/>
            <person name="Sonjak S."/>
            <person name="Turk M."/>
            <person name="Zajc J."/>
            <person name="Zalar P."/>
            <person name="Grube M."/>
            <person name="Sun H."/>
            <person name="Han J."/>
            <person name="Sharma A."/>
            <person name="Chiniquy J."/>
            <person name="Ngan C.Y."/>
            <person name="Lipzen A."/>
            <person name="Barry K."/>
            <person name="Grigoriev I.V."/>
            <person name="Gunde-Cimerman N."/>
        </authorList>
    </citation>
    <scope>NUCLEOTIDE SEQUENCE [LARGE SCALE GENOMIC DNA]</scope>
    <source>
        <strain evidence="2 3">EXF-2481</strain>
    </source>
</reference>
<organism evidence="2 3">
    <name type="scientific">Aureobasidium subglaciale (strain EXF-2481)</name>
    <name type="common">Aureobasidium pullulans var. subglaciale</name>
    <dbReference type="NCBI Taxonomy" id="1043005"/>
    <lineage>
        <taxon>Eukaryota</taxon>
        <taxon>Fungi</taxon>
        <taxon>Dikarya</taxon>
        <taxon>Ascomycota</taxon>
        <taxon>Pezizomycotina</taxon>
        <taxon>Dothideomycetes</taxon>
        <taxon>Dothideomycetidae</taxon>
        <taxon>Dothideales</taxon>
        <taxon>Saccotheciaceae</taxon>
        <taxon>Aureobasidium</taxon>
    </lineage>
</organism>
<sequence length="143" mass="15943">MTKSCTLCSTPRDVLVRCQVDETAKWHFVCPGTCWKSVSGGVEDAKGLNAQYPHYRYGGMWKNRNADGPISAKKPRKVKERQRKEMKAREEEGKSDEGQSGEDASVPSARKSRTVKDRQQEDMQARAEEQTASATDSAGEDSE</sequence>
<dbReference type="HOGENOM" id="CLU_150771_0_0_1"/>
<protein>
    <submittedName>
        <fullName evidence="2">Uncharacterized protein</fullName>
    </submittedName>
</protein>
<dbReference type="STRING" id="1043005.A0A074Z529"/>
<evidence type="ECO:0000313" key="2">
    <source>
        <dbReference type="EMBL" id="KEQ94081.1"/>
    </source>
</evidence>
<dbReference type="Proteomes" id="UP000030641">
    <property type="component" value="Unassembled WGS sequence"/>
</dbReference>
<dbReference type="OrthoDB" id="537467at2759"/>
<evidence type="ECO:0000256" key="1">
    <source>
        <dbReference type="SAM" id="MobiDB-lite"/>
    </source>
</evidence>
<dbReference type="OMA" id="YYRYGGM"/>
<name>A0A074Z529_AURSE</name>
<dbReference type="RefSeq" id="XP_013342518.1">
    <property type="nucleotide sequence ID" value="XM_013487064.1"/>
</dbReference>
<dbReference type="InParanoid" id="A0A074Z529"/>
<dbReference type="GeneID" id="25364222"/>
<feature type="compositionally biased region" description="Basic and acidic residues" evidence="1">
    <location>
        <begin position="114"/>
        <end position="129"/>
    </location>
</feature>
<feature type="region of interest" description="Disordered" evidence="1">
    <location>
        <begin position="58"/>
        <end position="143"/>
    </location>
</feature>
<accession>A0A074Z529</accession>
<keyword evidence="3" id="KW-1185">Reference proteome</keyword>